<dbReference type="PANTHER" id="PTHR12558:SF13">
    <property type="entry name" value="CELL DIVISION CYCLE PROTEIN 27 HOMOLOG"/>
    <property type="match status" value="1"/>
</dbReference>
<name>A0A1G1TD89_9BACT</name>
<evidence type="ECO:0000256" key="1">
    <source>
        <dbReference type="PROSITE-ProRule" id="PRU00339"/>
    </source>
</evidence>
<dbReference type="PANTHER" id="PTHR12558">
    <property type="entry name" value="CELL DIVISION CYCLE 16,23,27"/>
    <property type="match status" value="1"/>
</dbReference>
<feature type="repeat" description="TPR" evidence="1">
    <location>
        <begin position="149"/>
        <end position="182"/>
    </location>
</feature>
<dbReference type="InterPro" id="IPR019734">
    <property type="entry name" value="TPR_rpt"/>
</dbReference>
<reference evidence="2 3" key="1">
    <citation type="submission" date="2016-08" db="EMBL/GenBank/DDBJ databases">
        <title>Hymenobacter coccineus sp. nov., Hymenobacter lapidarius sp. nov. and Hymenobacter glacialis sp. nov., isolated from Antarctic soil.</title>
        <authorList>
            <person name="Sedlacek I."/>
            <person name="Kralova S."/>
            <person name="Kyrova K."/>
            <person name="Maslanova I."/>
            <person name="Stankova E."/>
            <person name="Vrbovska V."/>
            <person name="Nemec M."/>
            <person name="Bartak M."/>
            <person name="Svec P."/>
            <person name="Busse H.-J."/>
            <person name="Pantucek R."/>
        </authorList>
    </citation>
    <scope>NUCLEOTIDE SEQUENCE [LARGE SCALE GENOMIC DNA]</scope>
    <source>
        <strain evidence="2 3">CCM 8648</strain>
    </source>
</reference>
<gene>
    <name evidence="2" type="ORF">BEN48_07760</name>
</gene>
<dbReference type="AlphaFoldDB" id="A0A1G1TD89"/>
<keyword evidence="1" id="KW-0802">TPR repeat</keyword>
<dbReference type="PROSITE" id="PS50005">
    <property type="entry name" value="TPR"/>
    <property type="match status" value="2"/>
</dbReference>
<dbReference type="InterPro" id="IPR011990">
    <property type="entry name" value="TPR-like_helical_dom_sf"/>
</dbReference>
<organism evidence="2 3">
    <name type="scientific">Hymenobacter glacialis</name>
    <dbReference type="NCBI Taxonomy" id="1908236"/>
    <lineage>
        <taxon>Bacteria</taxon>
        <taxon>Pseudomonadati</taxon>
        <taxon>Bacteroidota</taxon>
        <taxon>Cytophagia</taxon>
        <taxon>Cytophagales</taxon>
        <taxon>Hymenobacteraceae</taxon>
        <taxon>Hymenobacter</taxon>
    </lineage>
</organism>
<protein>
    <submittedName>
        <fullName evidence="2">Uncharacterized protein</fullName>
    </submittedName>
</protein>
<comment type="caution">
    <text evidence="2">The sequence shown here is derived from an EMBL/GenBank/DDBJ whole genome shotgun (WGS) entry which is preliminary data.</text>
</comment>
<dbReference type="EMBL" id="MDZC01000010">
    <property type="protein sequence ID" value="OGX88843.1"/>
    <property type="molecule type" value="Genomic_DNA"/>
</dbReference>
<accession>A0A1G1TD89</accession>
<keyword evidence="3" id="KW-1185">Reference proteome</keyword>
<evidence type="ECO:0000313" key="2">
    <source>
        <dbReference type="EMBL" id="OGX88843.1"/>
    </source>
</evidence>
<dbReference type="Pfam" id="PF13432">
    <property type="entry name" value="TPR_16"/>
    <property type="match status" value="2"/>
</dbReference>
<dbReference type="STRING" id="1908236.BEN48_07760"/>
<dbReference type="SMART" id="SM00028">
    <property type="entry name" value="TPR"/>
    <property type="match status" value="6"/>
</dbReference>
<dbReference type="Proteomes" id="UP000177791">
    <property type="component" value="Unassembled WGS sequence"/>
</dbReference>
<dbReference type="Gene3D" id="1.25.40.10">
    <property type="entry name" value="Tetratricopeptide repeat domain"/>
    <property type="match status" value="3"/>
</dbReference>
<feature type="repeat" description="TPR" evidence="1">
    <location>
        <begin position="183"/>
        <end position="216"/>
    </location>
</feature>
<proteinExistence type="predicted"/>
<evidence type="ECO:0000313" key="3">
    <source>
        <dbReference type="Proteomes" id="UP000177791"/>
    </source>
</evidence>
<dbReference type="SUPFAM" id="SSF48452">
    <property type="entry name" value="TPR-like"/>
    <property type="match status" value="1"/>
</dbReference>
<sequence length="405" mass="44991">MPKEQQQIPAYFKAAMPVSFMINLRLYQWVLSFLTVTVLAACSNEPSEQPDTLVNLATVQSGPRVQAEELNGAIAREPRNTTLLARRASLLLAAGQPQAALRDVAAALEIDNSDGGLYFLQARGLRGLGELPAALAAARQAAQRGFSGPELPLLVGETQLASRNYTAALDNLDRTLRLDPDQSAALFYKGLAYAAIGDTSTAIQYLHDALARDPRQPEILHQLAFLLNARRVPGQAARFAALGMRLDTTSGLLKYDYGRQLELQGHSDSALWYYRRALVLDSTVYRADYRLGLAAARERKPAALISHFQRALRRNPRLPQARALLAEALESQNRLPEALVQYRRLVAENPGNQHWTYKVWKTADRVQSQLPDSLRTTPRYYYRRPPAPERVLPISPLPPIRPEAG</sequence>